<dbReference type="OrthoDB" id="2499382at2759"/>
<feature type="transmembrane region" description="Helical" evidence="2">
    <location>
        <begin position="17"/>
        <end position="39"/>
    </location>
</feature>
<sequence length="326" mass="35408">MIHPLALLAQLPRIRKVFLGLVMVTGTLDMIASIVLLAYQLVLTTGFNHVVPSLVVTSFLSAAIPVWFLFSRPYAIRLPVATANVPHVGSKRDRLARFTRSIAAELIALGGVGAWTLVTVGTLHAESGLTFYSSSDFLFIALSFASLLLSTLYFTLRRSSPIPTLLTSFDDVDWVRYSGRPVNRANTVKLPRRAKKGGNANNDDNASDEFKPKKEDLSRHARDDSEVPVLGRSFGPTASIHSFGTNFGGRSGALDWDVQSDFAGNMSGLRDSLAVSTSEARTDQVFVLMCGEPKEEVQTEDRNDEQEEQDEKASATTTPAAVGAAM</sequence>
<evidence type="ECO:0000313" key="4">
    <source>
        <dbReference type="Proteomes" id="UP000243876"/>
    </source>
</evidence>
<feature type="compositionally biased region" description="Basic and acidic residues" evidence="1">
    <location>
        <begin position="292"/>
        <end position="301"/>
    </location>
</feature>
<dbReference type="EMBL" id="CENE01000033">
    <property type="protein sequence ID" value="CEQ42708.1"/>
    <property type="molecule type" value="Genomic_DNA"/>
</dbReference>
<feature type="region of interest" description="Disordered" evidence="1">
    <location>
        <begin position="186"/>
        <end position="230"/>
    </location>
</feature>
<feature type="region of interest" description="Disordered" evidence="1">
    <location>
        <begin position="292"/>
        <end position="326"/>
    </location>
</feature>
<name>A0A0D6ESC0_SPOSA</name>
<accession>A0A0D6ESC0</accession>
<dbReference type="Proteomes" id="UP000243876">
    <property type="component" value="Unassembled WGS sequence"/>
</dbReference>
<keyword evidence="2" id="KW-0812">Transmembrane</keyword>
<evidence type="ECO:0000256" key="1">
    <source>
        <dbReference type="SAM" id="MobiDB-lite"/>
    </source>
</evidence>
<feature type="transmembrane region" description="Helical" evidence="2">
    <location>
        <begin position="51"/>
        <end position="70"/>
    </location>
</feature>
<evidence type="ECO:0000256" key="2">
    <source>
        <dbReference type="SAM" id="Phobius"/>
    </source>
</evidence>
<dbReference type="AlphaFoldDB" id="A0A0D6ESC0"/>
<proteinExistence type="predicted"/>
<gene>
    <name evidence="3" type="primary">SPOSA6832_04565</name>
</gene>
<feature type="transmembrane region" description="Helical" evidence="2">
    <location>
        <begin position="102"/>
        <end position="125"/>
    </location>
</feature>
<keyword evidence="2" id="KW-0472">Membrane</keyword>
<keyword evidence="4" id="KW-1185">Reference proteome</keyword>
<protein>
    <submittedName>
        <fullName evidence="3">SPOSA6832_04565-mRNA-1:cds</fullName>
    </submittedName>
</protein>
<feature type="compositionally biased region" description="Basic and acidic residues" evidence="1">
    <location>
        <begin position="208"/>
        <end position="225"/>
    </location>
</feature>
<keyword evidence="2" id="KW-1133">Transmembrane helix</keyword>
<feature type="transmembrane region" description="Helical" evidence="2">
    <location>
        <begin position="137"/>
        <end position="156"/>
    </location>
</feature>
<reference evidence="4" key="1">
    <citation type="submission" date="2015-02" db="EMBL/GenBank/DDBJ databases">
        <authorList>
            <person name="Gon?alves P."/>
        </authorList>
    </citation>
    <scope>NUCLEOTIDE SEQUENCE [LARGE SCALE GENOMIC DNA]</scope>
</reference>
<organism evidence="3 4">
    <name type="scientific">Sporidiobolus salmonicolor</name>
    <name type="common">Yeast-like fungus</name>
    <name type="synonym">Sporobolomyces salmonicolor</name>
    <dbReference type="NCBI Taxonomy" id="5005"/>
    <lineage>
        <taxon>Eukaryota</taxon>
        <taxon>Fungi</taxon>
        <taxon>Dikarya</taxon>
        <taxon>Basidiomycota</taxon>
        <taxon>Pucciniomycotina</taxon>
        <taxon>Microbotryomycetes</taxon>
        <taxon>Sporidiobolales</taxon>
        <taxon>Sporidiobolaceae</taxon>
        <taxon>Sporobolomyces</taxon>
    </lineage>
</organism>
<evidence type="ECO:0000313" key="3">
    <source>
        <dbReference type="EMBL" id="CEQ42708.1"/>
    </source>
</evidence>